<keyword evidence="5" id="KW-1185">Reference proteome</keyword>
<comment type="caution">
    <text evidence="4">The sequence shown here is derived from an EMBL/GenBank/DDBJ whole genome shotgun (WGS) entry which is preliminary data.</text>
</comment>
<dbReference type="Pfam" id="PF02153">
    <property type="entry name" value="PDH_N"/>
    <property type="match status" value="1"/>
</dbReference>
<protein>
    <submittedName>
        <fullName evidence="4">Prephenate dehydrogenase</fullName>
    </submittedName>
</protein>
<dbReference type="InterPro" id="IPR003099">
    <property type="entry name" value="Prephen_DH"/>
</dbReference>
<dbReference type="PROSITE" id="PS51176">
    <property type="entry name" value="PDH_ADH"/>
    <property type="match status" value="1"/>
</dbReference>
<dbReference type="InterPro" id="IPR008927">
    <property type="entry name" value="6-PGluconate_DH-like_C_sf"/>
</dbReference>
<sequence length="295" mass="31717">MGRRPACEPGHRYHTHGNQPHRMSTIAPHHVEKSAMTFAVLGYGRFGQAFAGLLLQAGHRVRAFDPHAEVPASLATTSMSAAVDAASWIVLAMPVPQMRDALRTLRPQLRAEQTVLDVGSVKMHPCAMMDELLGAEIAHVGTHPLFGPLSLARDERPLRTVICASARHPQAAARARQLFAGLGCDVIEQDPDSHDRAMANTHALAFFLAKGLVDLGVDDDITLAPPSFQGLKHMLAAVRGDAGHLFAAIQRENPYAAEARARLIASLESIHRKLLIDSDDEDGSLAISSRPGGVS</sequence>
<dbReference type="AlphaFoldDB" id="A0A502CGM1"/>
<dbReference type="Gene3D" id="3.40.50.720">
    <property type="entry name" value="NAD(P)-binding Rossmann-like Domain"/>
    <property type="match status" value="1"/>
</dbReference>
<keyword evidence="1" id="KW-0560">Oxidoreductase</keyword>
<accession>A0A502CGM1</accession>
<evidence type="ECO:0000259" key="3">
    <source>
        <dbReference type="PROSITE" id="PS51176"/>
    </source>
</evidence>
<proteinExistence type="predicted"/>
<dbReference type="PANTHER" id="PTHR21363">
    <property type="entry name" value="PREPHENATE DEHYDROGENASE"/>
    <property type="match status" value="1"/>
</dbReference>
<dbReference type="Proteomes" id="UP000319486">
    <property type="component" value="Unassembled WGS sequence"/>
</dbReference>
<dbReference type="SUPFAM" id="SSF51735">
    <property type="entry name" value="NAD(P)-binding Rossmann-fold domains"/>
    <property type="match status" value="1"/>
</dbReference>
<feature type="domain" description="Prephenate/arogenate dehydrogenase" evidence="3">
    <location>
        <begin position="36"/>
        <end position="295"/>
    </location>
</feature>
<evidence type="ECO:0000256" key="2">
    <source>
        <dbReference type="SAM" id="MobiDB-lite"/>
    </source>
</evidence>
<dbReference type="SUPFAM" id="SSF48179">
    <property type="entry name" value="6-phosphogluconate dehydrogenase C-terminal domain-like"/>
    <property type="match status" value="1"/>
</dbReference>
<dbReference type="InterPro" id="IPR046826">
    <property type="entry name" value="PDH_N"/>
</dbReference>
<evidence type="ECO:0000313" key="5">
    <source>
        <dbReference type="Proteomes" id="UP000319486"/>
    </source>
</evidence>
<reference evidence="4 5" key="1">
    <citation type="journal article" date="2019" name="Environ. Microbiol.">
        <title>Species interactions and distinct microbial communities in high Arctic permafrost affected cryosols are associated with the CH4 and CO2 gas fluxes.</title>
        <authorList>
            <person name="Altshuler I."/>
            <person name="Hamel J."/>
            <person name="Turney S."/>
            <person name="Magnuson E."/>
            <person name="Levesque R."/>
            <person name="Greer C."/>
            <person name="Whyte L.G."/>
        </authorList>
    </citation>
    <scope>NUCLEOTIDE SEQUENCE [LARGE SCALE GENOMIC DNA]</scope>
    <source>
        <strain evidence="4 5">S13Y</strain>
    </source>
</reference>
<feature type="compositionally biased region" description="Basic and acidic residues" evidence="2">
    <location>
        <begin position="1"/>
        <end position="11"/>
    </location>
</feature>
<dbReference type="EMBL" id="RCZO01000001">
    <property type="protein sequence ID" value="TPG11159.1"/>
    <property type="molecule type" value="Genomic_DNA"/>
</dbReference>
<gene>
    <name evidence="4" type="ORF">EAH88_00980</name>
</gene>
<dbReference type="InterPro" id="IPR050812">
    <property type="entry name" value="Preph/Arog_dehydrog"/>
</dbReference>
<dbReference type="GO" id="GO:0008977">
    <property type="term" value="F:prephenate dehydrogenase (NAD+) activity"/>
    <property type="evidence" value="ECO:0007669"/>
    <property type="project" value="InterPro"/>
</dbReference>
<name>A0A502CGM1_9GAMM</name>
<dbReference type="PANTHER" id="PTHR21363:SF0">
    <property type="entry name" value="PREPHENATE DEHYDROGENASE [NADP(+)]"/>
    <property type="match status" value="1"/>
</dbReference>
<evidence type="ECO:0000313" key="4">
    <source>
        <dbReference type="EMBL" id="TPG11159.1"/>
    </source>
</evidence>
<dbReference type="GO" id="GO:0006571">
    <property type="term" value="P:tyrosine biosynthetic process"/>
    <property type="evidence" value="ECO:0007669"/>
    <property type="project" value="InterPro"/>
</dbReference>
<evidence type="ECO:0000256" key="1">
    <source>
        <dbReference type="ARBA" id="ARBA00023002"/>
    </source>
</evidence>
<dbReference type="GO" id="GO:0004665">
    <property type="term" value="F:prephenate dehydrogenase (NADP+) activity"/>
    <property type="evidence" value="ECO:0007669"/>
    <property type="project" value="InterPro"/>
</dbReference>
<organism evidence="4 5">
    <name type="scientific">Rhodanobacter glycinis</name>
    <dbReference type="NCBI Taxonomy" id="582702"/>
    <lineage>
        <taxon>Bacteria</taxon>
        <taxon>Pseudomonadati</taxon>
        <taxon>Pseudomonadota</taxon>
        <taxon>Gammaproteobacteria</taxon>
        <taxon>Lysobacterales</taxon>
        <taxon>Rhodanobacteraceae</taxon>
        <taxon>Rhodanobacter</taxon>
    </lineage>
</organism>
<dbReference type="Gene3D" id="1.10.3660.10">
    <property type="entry name" value="6-phosphogluconate dehydrogenase C-terminal like domain"/>
    <property type="match status" value="1"/>
</dbReference>
<feature type="region of interest" description="Disordered" evidence="2">
    <location>
        <begin position="1"/>
        <end position="21"/>
    </location>
</feature>
<dbReference type="GO" id="GO:0070403">
    <property type="term" value="F:NAD+ binding"/>
    <property type="evidence" value="ECO:0007669"/>
    <property type="project" value="InterPro"/>
</dbReference>
<dbReference type="InterPro" id="IPR036291">
    <property type="entry name" value="NAD(P)-bd_dom_sf"/>
</dbReference>